<evidence type="ECO:0000259" key="1">
    <source>
        <dbReference type="Pfam" id="PF01575"/>
    </source>
</evidence>
<accession>A0A132ECC1</accession>
<protein>
    <recommendedName>
        <fullName evidence="1">MaoC-like domain-containing protein</fullName>
    </recommendedName>
</protein>
<evidence type="ECO:0000313" key="3">
    <source>
        <dbReference type="Proteomes" id="UP000062912"/>
    </source>
</evidence>
<feature type="domain" description="MaoC-like" evidence="1">
    <location>
        <begin position="18"/>
        <end position="128"/>
    </location>
</feature>
<dbReference type="InterPro" id="IPR052342">
    <property type="entry name" value="MCH/BMMD"/>
</dbReference>
<dbReference type="AlphaFoldDB" id="A0A132ECC1"/>
<reference evidence="2 3" key="1">
    <citation type="submission" date="2015-11" db="EMBL/GenBank/DDBJ databases">
        <title>Expanding the genomic diversity of Burkholderia species for the development of highly accurate diagnostics.</title>
        <authorList>
            <person name="Sahl J."/>
            <person name="Keim P."/>
            <person name="Wagner D."/>
        </authorList>
    </citation>
    <scope>NUCLEOTIDE SEQUENCE [LARGE SCALE GENOMIC DNA]</scope>
    <source>
        <strain evidence="2 3">MSMB368WGS</strain>
    </source>
</reference>
<dbReference type="Pfam" id="PF01575">
    <property type="entry name" value="MaoC_dehydratas"/>
    <property type="match status" value="1"/>
</dbReference>
<dbReference type="EMBL" id="LPJR01000056">
    <property type="protein sequence ID" value="KWF24859.1"/>
    <property type="molecule type" value="Genomic_DNA"/>
</dbReference>
<dbReference type="RefSeq" id="WP_060244685.1">
    <property type="nucleotide sequence ID" value="NZ_LPJR01000056.1"/>
</dbReference>
<dbReference type="InterPro" id="IPR002539">
    <property type="entry name" value="MaoC-like_dom"/>
</dbReference>
<dbReference type="OrthoDB" id="6703795at2"/>
<dbReference type="PANTHER" id="PTHR43664">
    <property type="entry name" value="MONOAMINE OXIDASE-RELATED"/>
    <property type="match status" value="1"/>
</dbReference>
<organism evidence="2 3">
    <name type="scientific">Burkholderia pseudomultivorans</name>
    <dbReference type="NCBI Taxonomy" id="1207504"/>
    <lineage>
        <taxon>Bacteria</taxon>
        <taxon>Pseudomonadati</taxon>
        <taxon>Pseudomonadota</taxon>
        <taxon>Betaproteobacteria</taxon>
        <taxon>Burkholderiales</taxon>
        <taxon>Burkholderiaceae</taxon>
        <taxon>Burkholderia</taxon>
        <taxon>Burkholderia cepacia complex</taxon>
    </lineage>
</organism>
<dbReference type="InterPro" id="IPR029069">
    <property type="entry name" value="HotDog_dom_sf"/>
</dbReference>
<dbReference type="Proteomes" id="UP000062912">
    <property type="component" value="Unassembled WGS sequence"/>
</dbReference>
<dbReference type="SUPFAM" id="SSF54637">
    <property type="entry name" value="Thioesterase/thiol ester dehydrase-isomerase"/>
    <property type="match status" value="1"/>
</dbReference>
<name>A0A132ECC1_9BURK</name>
<proteinExistence type="predicted"/>
<evidence type="ECO:0000313" key="2">
    <source>
        <dbReference type="EMBL" id="KWF24859.1"/>
    </source>
</evidence>
<dbReference type="PANTHER" id="PTHR43664:SF1">
    <property type="entry name" value="BETA-METHYLMALYL-COA DEHYDRATASE"/>
    <property type="match status" value="1"/>
</dbReference>
<comment type="caution">
    <text evidence="2">The sequence shown here is derived from an EMBL/GenBank/DDBJ whole genome shotgun (WGS) entry which is preliminary data.</text>
</comment>
<sequence>MREGLYFEEYADDWSYESAARTITDEHIRTFVDLHGFHTPTFTDLNYVQASEDYGGRIAPGLLVLCMAEGLVLQAGLTRRRGIFLVELAPKFKKPVYAGDSIVNRVRLHSKRLSSKPDRGIVVTEHDVVNHDGETVVTYLSTRMIRTRLFVASEDGSR</sequence>
<dbReference type="Gene3D" id="3.10.129.10">
    <property type="entry name" value="Hotdog Thioesterase"/>
    <property type="match status" value="1"/>
</dbReference>
<gene>
    <name evidence="2" type="ORF">WT56_00840</name>
</gene>